<dbReference type="Gene3D" id="3.40.50.1110">
    <property type="entry name" value="SGNH hydrolase"/>
    <property type="match status" value="1"/>
</dbReference>
<evidence type="ECO:0000259" key="1">
    <source>
        <dbReference type="Pfam" id="PF13472"/>
    </source>
</evidence>
<evidence type="ECO:0000313" key="2">
    <source>
        <dbReference type="EMBL" id="GAA1111671.1"/>
    </source>
</evidence>
<dbReference type="EMBL" id="BAAALG010000013">
    <property type="protein sequence ID" value="GAA1111671.1"/>
    <property type="molecule type" value="Genomic_DNA"/>
</dbReference>
<dbReference type="InterPro" id="IPR013830">
    <property type="entry name" value="SGNH_hydro"/>
</dbReference>
<reference evidence="2 3" key="1">
    <citation type="journal article" date="2019" name="Int. J. Syst. Evol. Microbiol.">
        <title>The Global Catalogue of Microorganisms (GCM) 10K type strain sequencing project: providing services to taxonomists for standard genome sequencing and annotation.</title>
        <authorList>
            <consortium name="The Broad Institute Genomics Platform"/>
            <consortium name="The Broad Institute Genome Sequencing Center for Infectious Disease"/>
            <person name="Wu L."/>
            <person name="Ma J."/>
        </authorList>
    </citation>
    <scope>NUCLEOTIDE SEQUENCE [LARGE SCALE GENOMIC DNA]</scope>
    <source>
        <strain evidence="2 3">JCM 13008</strain>
    </source>
</reference>
<gene>
    <name evidence="2" type="ORF">GCM10009668_36300</name>
</gene>
<dbReference type="PANTHER" id="PTHR30383">
    <property type="entry name" value="THIOESTERASE 1/PROTEASE 1/LYSOPHOSPHOLIPASE L1"/>
    <property type="match status" value="1"/>
</dbReference>
<name>A0ABN1U0Z7_9ACTN</name>
<organism evidence="2 3">
    <name type="scientific">Nocardioides dubius</name>
    <dbReference type="NCBI Taxonomy" id="317019"/>
    <lineage>
        <taxon>Bacteria</taxon>
        <taxon>Bacillati</taxon>
        <taxon>Actinomycetota</taxon>
        <taxon>Actinomycetes</taxon>
        <taxon>Propionibacteriales</taxon>
        <taxon>Nocardioidaceae</taxon>
        <taxon>Nocardioides</taxon>
    </lineage>
</organism>
<dbReference type="SUPFAM" id="SSF52266">
    <property type="entry name" value="SGNH hydrolase"/>
    <property type="match status" value="1"/>
</dbReference>
<protein>
    <recommendedName>
        <fullName evidence="1">SGNH hydrolase-type esterase domain-containing protein</fullName>
    </recommendedName>
</protein>
<accession>A0ABN1U0Z7</accession>
<feature type="domain" description="SGNH hydrolase-type esterase" evidence="1">
    <location>
        <begin position="65"/>
        <end position="243"/>
    </location>
</feature>
<dbReference type="InterPro" id="IPR036514">
    <property type="entry name" value="SGNH_hydro_sf"/>
</dbReference>
<evidence type="ECO:0000313" key="3">
    <source>
        <dbReference type="Proteomes" id="UP001501581"/>
    </source>
</evidence>
<dbReference type="Pfam" id="PF13472">
    <property type="entry name" value="Lipase_GDSL_2"/>
    <property type="match status" value="1"/>
</dbReference>
<comment type="caution">
    <text evidence="2">The sequence shown here is derived from an EMBL/GenBank/DDBJ whole genome shotgun (WGS) entry which is preliminary data.</text>
</comment>
<dbReference type="Proteomes" id="UP001501581">
    <property type="component" value="Unassembled WGS sequence"/>
</dbReference>
<dbReference type="CDD" id="cd01836">
    <property type="entry name" value="FeeA_FeeB_like"/>
    <property type="match status" value="1"/>
</dbReference>
<dbReference type="InterPro" id="IPR051532">
    <property type="entry name" value="Ester_Hydrolysis_Enzymes"/>
</dbReference>
<keyword evidence="3" id="KW-1185">Reference proteome</keyword>
<sequence>MWKWMRSALFGVGLGAVLGVLGVRTLLRRQAAIARRLIGKPLGEQALDADRVWRPELGRALHLVVMGDSIAAGLGADKPKHTLGARLAKGMAKATGRAVRLTTLARVGAESSDLAEQIARVPRGVRVDVAVIVVGGNDLTHRVPVADSVAHLRSAIEAMRLRGAEVVVGTCPDLRALSPVPQPLRTLGSRASRQLALAQQEAALAAGARAVSLATVAGPFFEAAPDEMFSVDRFHPSSAGYRRTAKAILPSVLAALGQDEVVPFGHHVPDLDLLPPLQ</sequence>
<dbReference type="PANTHER" id="PTHR30383:SF5">
    <property type="entry name" value="SGNH HYDROLASE-TYPE ESTERASE DOMAIN-CONTAINING PROTEIN"/>
    <property type="match status" value="1"/>
</dbReference>
<proteinExistence type="predicted"/>